<evidence type="ECO:0000313" key="2">
    <source>
        <dbReference type="Proteomes" id="UP001239782"/>
    </source>
</evidence>
<accession>A0AA51X6E6</accession>
<dbReference type="KEGG" id="plei:Q9312_16085"/>
<proteinExistence type="predicted"/>
<gene>
    <name evidence="1" type="ORF">Q9312_16085</name>
</gene>
<reference evidence="1 2" key="1">
    <citation type="submission" date="2023-08" db="EMBL/GenBank/DDBJ databases">
        <title>Pleionea litopenaei sp. nov., isolated from stomach of juvenile Litopenaeus vannamei.</title>
        <authorList>
            <person name="Rho A.M."/>
            <person name="Hwang C.Y."/>
        </authorList>
    </citation>
    <scope>NUCLEOTIDE SEQUENCE [LARGE SCALE GENOMIC DNA]</scope>
    <source>
        <strain evidence="1 2">HL-JVS1</strain>
    </source>
</reference>
<evidence type="ECO:0000313" key="1">
    <source>
        <dbReference type="EMBL" id="WMS86741.1"/>
    </source>
</evidence>
<dbReference type="RefSeq" id="WP_309201886.1">
    <property type="nucleotide sequence ID" value="NZ_CP133548.1"/>
</dbReference>
<name>A0AA51X6E6_9GAMM</name>
<dbReference type="AlphaFoldDB" id="A0AA51X6E6"/>
<dbReference type="Proteomes" id="UP001239782">
    <property type="component" value="Chromosome"/>
</dbReference>
<dbReference type="Pfam" id="PF12224">
    <property type="entry name" value="Amidoligase_2"/>
    <property type="match status" value="1"/>
</dbReference>
<dbReference type="InterPro" id="IPR022025">
    <property type="entry name" value="Amidoligase_2"/>
</dbReference>
<organism evidence="1 2">
    <name type="scientific">Pleionea litopenaei</name>
    <dbReference type="NCBI Taxonomy" id="3070815"/>
    <lineage>
        <taxon>Bacteria</taxon>
        <taxon>Pseudomonadati</taxon>
        <taxon>Pseudomonadota</taxon>
        <taxon>Gammaproteobacteria</taxon>
        <taxon>Oceanospirillales</taxon>
        <taxon>Pleioneaceae</taxon>
        <taxon>Pleionea</taxon>
    </lineage>
</organism>
<sequence length="340" mass="39422">MTQSKVESKDRHLGIEIEFSGVEPDRVLQSIQEIYGGTIKQKSVFEQQVIDSRVGDFTLELDAQLLKQLVDSDSEQGSLKALGENLLKSAAEQLVPWEVVTPPLPLSELADCERLISTLREQGALGTRHAVRYAFGLHLNPELPDLRATTIVSFLQAYLCLYDWIVEQEKVDLVRRMTPYIDHFPNEYIDLVIDADYYKKQESSDNGTHSQPWIDDYLAYNPTRNRGLDCLPLIGHLNEERVESLPEKELIKPRPTFHYRLPNCDIDNPDWNLSFPWKLWLVVEKLANNRSALERFCLEFQNERQRLTHRIDSHWITQCEHLLNEFELAPKHLSDTLEQS</sequence>
<protein>
    <submittedName>
        <fullName evidence="1">Amidoligase family protein</fullName>
    </submittedName>
</protein>
<dbReference type="EMBL" id="CP133548">
    <property type="protein sequence ID" value="WMS86741.1"/>
    <property type="molecule type" value="Genomic_DNA"/>
</dbReference>
<keyword evidence="2" id="KW-1185">Reference proteome</keyword>